<name>A0A3B6TT00_WHEAT</name>
<dbReference type="Gramene" id="TraesJAG7D03G04479790.1">
    <property type="protein sequence ID" value="TraesJAG7D03G04479790.1"/>
    <property type="gene ID" value="TraesJAG7D03G04479790"/>
</dbReference>
<dbReference type="Gramene" id="TraesROB_scaffold_001623_01G000300.1">
    <property type="protein sequence ID" value="TraesROB_scaffold_001623_01G000300.1"/>
    <property type="gene ID" value="TraesROB_scaffold_001623_01G000300"/>
</dbReference>
<keyword evidence="1" id="KW-0677">Repeat</keyword>
<dbReference type="Gramene" id="TraesCS7D03G1300600.1">
    <property type="protein sequence ID" value="TraesCS7D03G1300600.1.CDS"/>
    <property type="gene ID" value="TraesCS7D03G1300600"/>
</dbReference>
<sequence>MAQRQDIIISHFSHPGHELVKRHHTGPFRCDMCWEDLSGTAYICRAGCDFCIHESCAGHSQTFSSPEHHLHPLTLVQTRRDATLSCDVCFGGCAPGSFLYRCPPCGFDMHPNCARLPQVVRSVRDPTHDLTLVIADGHCAACDAGAGRASYYRCTVCNVDYHISCAATTGDNNSAHEAQDALDAQIVRSRIQEQTRNAILDMWSPAYTVRREYF</sequence>
<proteinExistence type="predicted"/>
<dbReference type="Gramene" id="TraesJUL7D03G04539960.1">
    <property type="protein sequence ID" value="TraesJUL7D03G04539960.1"/>
    <property type="gene ID" value="TraesJUL7D03G04539960"/>
</dbReference>
<dbReference type="Pfam" id="PF03107">
    <property type="entry name" value="C1_2"/>
    <property type="match status" value="3"/>
</dbReference>
<dbReference type="AlphaFoldDB" id="A0A3B6TT00"/>
<dbReference type="OrthoDB" id="945197at2759"/>
<dbReference type="Gramene" id="TraesARI7D03G04572960.1">
    <property type="protein sequence ID" value="TraesARI7D03G04572960.1"/>
    <property type="gene ID" value="TraesARI7D03G04572960"/>
</dbReference>
<dbReference type="Gramene" id="TraesLAC7D03G04440080.1">
    <property type="protein sequence ID" value="TraesLAC7D03G04440080.1"/>
    <property type="gene ID" value="TraesLAC7D03G04440080"/>
</dbReference>
<dbReference type="Gramene" id="TraesCS7D02G545700.1">
    <property type="protein sequence ID" value="TraesCS7D02G545700.1"/>
    <property type="gene ID" value="TraesCS7D02G545700"/>
</dbReference>
<reference evidence="3" key="1">
    <citation type="submission" date="2018-08" db="EMBL/GenBank/DDBJ databases">
        <authorList>
            <person name="Rossello M."/>
        </authorList>
    </citation>
    <scope>NUCLEOTIDE SEQUENCE [LARGE SCALE GENOMIC DNA]</scope>
    <source>
        <strain evidence="3">cv. Chinese Spring</strain>
    </source>
</reference>
<dbReference type="OMA" id="TVSENLW"/>
<dbReference type="InterPro" id="IPR046349">
    <property type="entry name" value="C1-like_sf"/>
</dbReference>
<dbReference type="Gramene" id="TraesCAD_scaffold_003810_01G000200.1">
    <property type="protein sequence ID" value="TraesCAD_scaffold_003810_01G000200.1"/>
    <property type="gene ID" value="TraesCAD_scaffold_003810_01G000200"/>
</dbReference>
<reference evidence="3" key="2">
    <citation type="submission" date="2018-10" db="UniProtKB">
        <authorList>
            <consortium name="EnsemblPlants"/>
        </authorList>
    </citation>
    <scope>IDENTIFICATION</scope>
</reference>
<evidence type="ECO:0000313" key="4">
    <source>
        <dbReference type="Proteomes" id="UP000019116"/>
    </source>
</evidence>
<feature type="domain" description="DC1" evidence="2">
    <location>
        <begin position="12"/>
        <end position="57"/>
    </location>
</feature>
<dbReference type="GeneID" id="123170040"/>
<dbReference type="KEGG" id="taes:123170040"/>
<dbReference type="Gramene" id="TraesPARA_EIv1.0_2642350.1">
    <property type="protein sequence ID" value="TraesPARA_EIv1.0_2642350.1.CDS"/>
    <property type="gene ID" value="TraesPARA_EIv1.0_2642350"/>
</dbReference>
<dbReference type="RefSeq" id="XP_044443818.1">
    <property type="nucleotide sequence ID" value="XM_044587883.1"/>
</dbReference>
<accession>A0A3B6TT00</accession>
<evidence type="ECO:0000256" key="1">
    <source>
        <dbReference type="ARBA" id="ARBA00022737"/>
    </source>
</evidence>
<dbReference type="EnsemblPlants" id="TraesCS7D02G545700.1">
    <property type="protein sequence ID" value="TraesCS7D02G545700.1"/>
    <property type="gene ID" value="TraesCS7D02G545700"/>
</dbReference>
<evidence type="ECO:0000313" key="3">
    <source>
        <dbReference type="EnsemblPlants" id="TraesCS7D02G545700.1"/>
    </source>
</evidence>
<dbReference type="Gramene" id="TraesCLE_scaffold_004785_01G000300.1">
    <property type="protein sequence ID" value="TraesCLE_scaffold_004785_01G000300.1"/>
    <property type="gene ID" value="TraesCLE_scaffold_004785_01G000300"/>
</dbReference>
<dbReference type="Proteomes" id="UP000019116">
    <property type="component" value="Chromosome 7D"/>
</dbReference>
<dbReference type="SUPFAM" id="SSF57889">
    <property type="entry name" value="Cysteine-rich domain"/>
    <property type="match status" value="1"/>
</dbReference>
<dbReference type="PANTHER" id="PTHR47841">
    <property type="entry name" value="DIACYLGLYCEROL KINASE THETA-LIKE-RELATED"/>
    <property type="match status" value="1"/>
</dbReference>
<gene>
    <name evidence="3" type="primary">LOC123170040</name>
</gene>
<dbReference type="STRING" id="4565.A0A3B6TT00"/>
<dbReference type="Gene3D" id="3.30.40.10">
    <property type="entry name" value="Zinc/RING finger domain, C3HC4 (zinc finger)"/>
    <property type="match status" value="1"/>
</dbReference>
<dbReference type="InterPro" id="IPR004146">
    <property type="entry name" value="DC1"/>
</dbReference>
<organism evidence="3">
    <name type="scientific">Triticum aestivum</name>
    <name type="common">Wheat</name>
    <dbReference type="NCBI Taxonomy" id="4565"/>
    <lineage>
        <taxon>Eukaryota</taxon>
        <taxon>Viridiplantae</taxon>
        <taxon>Streptophyta</taxon>
        <taxon>Embryophyta</taxon>
        <taxon>Tracheophyta</taxon>
        <taxon>Spermatophyta</taxon>
        <taxon>Magnoliopsida</taxon>
        <taxon>Liliopsida</taxon>
        <taxon>Poales</taxon>
        <taxon>Poaceae</taxon>
        <taxon>BOP clade</taxon>
        <taxon>Pooideae</taxon>
        <taxon>Triticodae</taxon>
        <taxon>Triticeae</taxon>
        <taxon>Triticinae</taxon>
        <taxon>Triticum</taxon>
    </lineage>
</organism>
<dbReference type="InterPro" id="IPR013083">
    <property type="entry name" value="Znf_RING/FYVE/PHD"/>
</dbReference>
<evidence type="ECO:0000259" key="2">
    <source>
        <dbReference type="Pfam" id="PF03107"/>
    </source>
</evidence>
<feature type="domain" description="DC1" evidence="2">
    <location>
        <begin position="126"/>
        <end position="166"/>
    </location>
</feature>
<feature type="domain" description="DC1" evidence="2">
    <location>
        <begin position="67"/>
        <end position="114"/>
    </location>
</feature>
<keyword evidence="4" id="KW-1185">Reference proteome</keyword>
<dbReference type="Gramene" id="TraesNOR7D03G04541140.1">
    <property type="protein sequence ID" value="TraesNOR7D03G04541140.1"/>
    <property type="gene ID" value="TraesNOR7D03G04541140"/>
</dbReference>
<dbReference type="Gramene" id="TraesWEE_scaffold_004067_01G000200.1">
    <property type="protein sequence ID" value="TraesWEE_scaffold_004067_01G000200.1"/>
    <property type="gene ID" value="TraesWEE_scaffold_004067_01G000200"/>
</dbReference>
<dbReference type="Gramene" id="TraesSTA7D03G04489890.1">
    <property type="protein sequence ID" value="TraesSTA7D03G04489890.1"/>
    <property type="gene ID" value="TraesSTA7D03G04489890"/>
</dbReference>
<protein>
    <recommendedName>
        <fullName evidence="2">DC1 domain-containing protein</fullName>
    </recommendedName>
</protein>
<dbReference type="PANTHER" id="PTHR47841:SF7">
    <property type="entry name" value="CYSTEINE_HISTIDINE-RICH C1 DOMAIN PROTEIN"/>
    <property type="match status" value="1"/>
</dbReference>
<dbReference type="Gramene" id="TraesLDM7D03G04500980.1">
    <property type="protein sequence ID" value="TraesLDM7D03G04500980.1"/>
    <property type="gene ID" value="TraesLDM7D03G04500980"/>
</dbReference>